<organism evidence="5 6">
    <name type="scientific">Marssonina brunnea f. sp. multigermtubi (strain MB_m1)</name>
    <name type="common">Marssonina leaf spot fungus</name>
    <dbReference type="NCBI Taxonomy" id="1072389"/>
    <lineage>
        <taxon>Eukaryota</taxon>
        <taxon>Fungi</taxon>
        <taxon>Dikarya</taxon>
        <taxon>Ascomycota</taxon>
        <taxon>Pezizomycotina</taxon>
        <taxon>Leotiomycetes</taxon>
        <taxon>Helotiales</taxon>
        <taxon>Drepanopezizaceae</taxon>
        <taxon>Drepanopeziza</taxon>
    </lineage>
</organism>
<dbReference type="GO" id="GO:0005525">
    <property type="term" value="F:GTP binding"/>
    <property type="evidence" value="ECO:0007669"/>
    <property type="project" value="InterPro"/>
</dbReference>
<dbReference type="HOGENOM" id="CLU_008964_7_3_1"/>
<dbReference type="Gene3D" id="3.40.50.300">
    <property type="entry name" value="P-loop containing nucleotide triphosphate hydrolases"/>
    <property type="match status" value="1"/>
</dbReference>
<dbReference type="PROSITE" id="PS51718">
    <property type="entry name" value="G_DYNAMIN_2"/>
    <property type="match status" value="1"/>
</dbReference>
<reference evidence="5 6" key="1">
    <citation type="journal article" date="2012" name="BMC Genomics">
        <title>Sequencing the genome of Marssonina brunnea reveals fungus-poplar co-evolution.</title>
        <authorList>
            <person name="Zhu S."/>
            <person name="Cao Y.-Z."/>
            <person name="Jiang C."/>
            <person name="Tan B.-Y."/>
            <person name="Wang Z."/>
            <person name="Feng S."/>
            <person name="Zhang L."/>
            <person name="Su X.-H."/>
            <person name="Brejova B."/>
            <person name="Vinar T."/>
            <person name="Xu M."/>
            <person name="Wang M.-X."/>
            <person name="Zhang S.-G."/>
            <person name="Huang M.-R."/>
            <person name="Wu R."/>
            <person name="Zhou Y."/>
        </authorList>
    </citation>
    <scope>NUCLEOTIDE SEQUENCE [LARGE SCALE GENOMIC DNA]</scope>
    <source>
        <strain evidence="5 6">MB_m1</strain>
    </source>
</reference>
<dbReference type="Pfam" id="PF01031">
    <property type="entry name" value="Dynamin_M"/>
    <property type="match status" value="1"/>
</dbReference>
<dbReference type="InterPro" id="IPR001401">
    <property type="entry name" value="Dynamin_GTPase"/>
</dbReference>
<dbReference type="GO" id="GO:0005739">
    <property type="term" value="C:mitochondrion"/>
    <property type="evidence" value="ECO:0007669"/>
    <property type="project" value="TreeGrafter"/>
</dbReference>
<dbReference type="OrthoDB" id="415706at2759"/>
<dbReference type="PANTHER" id="PTHR11566">
    <property type="entry name" value="DYNAMIN"/>
    <property type="match status" value="1"/>
</dbReference>
<name>K1XY40_MARBU</name>
<dbReference type="InterPro" id="IPR000375">
    <property type="entry name" value="Dynamin_stalk"/>
</dbReference>
<proteinExistence type="predicted"/>
<gene>
    <name evidence="5" type="ORF">MBM_04078</name>
</gene>
<dbReference type="FunFam" id="3.40.50.300:FF:001425">
    <property type="entry name" value="Dynamin GTPase, putative"/>
    <property type="match status" value="1"/>
</dbReference>
<protein>
    <submittedName>
        <fullName evidence="5">Interferon-induced GTP-binding protein Mx</fullName>
    </submittedName>
</protein>
<keyword evidence="1" id="KW-0547">Nucleotide-binding</keyword>
<dbReference type="GO" id="GO:0003924">
    <property type="term" value="F:GTPase activity"/>
    <property type="evidence" value="ECO:0007669"/>
    <property type="project" value="InterPro"/>
</dbReference>
<dbReference type="KEGG" id="mbe:MBM_04078"/>
<feature type="domain" description="Dynamin-type G" evidence="4">
    <location>
        <begin position="46"/>
        <end position="334"/>
    </location>
</feature>
<dbReference type="SMART" id="SM00053">
    <property type="entry name" value="DYNc"/>
    <property type="match status" value="1"/>
</dbReference>
<sequence>MGEVSKIVGDLAEHISQKTSGFIQSSKHRDLLDIVDSLRSNGVSHYVDLPQIIVCGSQSSGKSSTLESLSGIAFPTAEGLCTRFATELILRRGEKSELKVQIQPAASRSEEERVKLLKFHDKETAQRSFPKIIEAAKVEMGLSGTGPDSKVFSNDVLRIESTSPNAPNLTLVDLPGLFGASDKNQSDDDAEMVQNLVVSYMKQRRSIILAVISADNPFANQPVTKFARQIDPSGTRTLGLITKPDKIERGSESEKYYVEMAQNENVKLTLGWHVLRNKSSSSADDTAEQHEEKEAAFFSESIWEQNLERSQLGIGTLRERLRDALWKQIHDGLPGVKYEVQQGIKDCTTKLQQLGKARSSQREKHTYLHRISGTLTTIIQAAIDGVYADPFFASYPGQQDAIDRRLRSNIQRLLTIYAGRMALHGHSLEIVEDDMESLRESTTKYVTRSSYLEEVKKLMVECRGRELPGTYNPLVVGDLFSRQCKPWVRITQNLAEEVHGAAATTFNKILAEICDENTRSLLMRWLVQPSLHKLRKDLIAKLDELLEPHLAIHPITYNDYLTKQVQLIQGKRHDRAFDRISEEICDYTSETADVGGSYDDVDLQELLTSLKDGTRPDVEEYSASLAADVAAAYYKVALKKFIDDVSVNAVETSLIQKLPGVFSPDVAWDLTDDQVEILGSEDTATITDRADLSKKLEVLEKGLQGLDAFTARSGTRAL</sequence>
<evidence type="ECO:0000256" key="1">
    <source>
        <dbReference type="ARBA" id="ARBA00022741"/>
    </source>
</evidence>
<dbReference type="PRINTS" id="PR00195">
    <property type="entry name" value="DYNAMIN"/>
</dbReference>
<evidence type="ECO:0000256" key="2">
    <source>
        <dbReference type="ARBA" id="ARBA00023134"/>
    </source>
</evidence>
<dbReference type="CDD" id="cd08771">
    <property type="entry name" value="DLP_1"/>
    <property type="match status" value="1"/>
</dbReference>
<dbReference type="PROSITE" id="PS51388">
    <property type="entry name" value="GED"/>
    <property type="match status" value="1"/>
</dbReference>
<dbReference type="Proteomes" id="UP000006753">
    <property type="component" value="Unassembled WGS sequence"/>
</dbReference>
<dbReference type="InterPro" id="IPR027417">
    <property type="entry name" value="P-loop_NTPase"/>
</dbReference>
<dbReference type="GO" id="GO:0016020">
    <property type="term" value="C:membrane"/>
    <property type="evidence" value="ECO:0007669"/>
    <property type="project" value="TreeGrafter"/>
</dbReference>
<dbReference type="InterPro" id="IPR022812">
    <property type="entry name" value="Dynamin"/>
</dbReference>
<dbReference type="GO" id="GO:0000266">
    <property type="term" value="P:mitochondrial fission"/>
    <property type="evidence" value="ECO:0007669"/>
    <property type="project" value="TreeGrafter"/>
</dbReference>
<dbReference type="GO" id="GO:0016559">
    <property type="term" value="P:peroxisome fission"/>
    <property type="evidence" value="ECO:0007669"/>
    <property type="project" value="TreeGrafter"/>
</dbReference>
<dbReference type="GO" id="GO:0008017">
    <property type="term" value="F:microtubule binding"/>
    <property type="evidence" value="ECO:0007669"/>
    <property type="project" value="TreeGrafter"/>
</dbReference>
<dbReference type="GO" id="GO:0048312">
    <property type="term" value="P:intracellular distribution of mitochondria"/>
    <property type="evidence" value="ECO:0007669"/>
    <property type="project" value="TreeGrafter"/>
</dbReference>
<dbReference type="PANTHER" id="PTHR11566:SF149">
    <property type="entry name" value="GTPASE, PUTATIVE (AFU_ORTHOLOGUE AFUA_6G11890)-RELATED"/>
    <property type="match status" value="1"/>
</dbReference>
<dbReference type="eggNOG" id="KOG0446">
    <property type="taxonomic scope" value="Eukaryota"/>
</dbReference>
<dbReference type="InterPro" id="IPR020850">
    <property type="entry name" value="GED_dom"/>
</dbReference>
<dbReference type="SUPFAM" id="SSF52540">
    <property type="entry name" value="P-loop containing nucleoside triphosphate hydrolases"/>
    <property type="match status" value="1"/>
</dbReference>
<dbReference type="RefSeq" id="XP_007291967.1">
    <property type="nucleotide sequence ID" value="XM_007291905.1"/>
</dbReference>
<evidence type="ECO:0000259" key="3">
    <source>
        <dbReference type="PROSITE" id="PS51388"/>
    </source>
</evidence>
<dbReference type="GO" id="GO:0006897">
    <property type="term" value="P:endocytosis"/>
    <property type="evidence" value="ECO:0007669"/>
    <property type="project" value="TreeGrafter"/>
</dbReference>
<dbReference type="AlphaFoldDB" id="K1XY40"/>
<accession>K1XY40</accession>
<keyword evidence="2" id="KW-0342">GTP-binding</keyword>
<dbReference type="GeneID" id="18760013"/>
<dbReference type="Pfam" id="PF00350">
    <property type="entry name" value="Dynamin_N"/>
    <property type="match status" value="1"/>
</dbReference>
<dbReference type="InterPro" id="IPR045063">
    <property type="entry name" value="Dynamin_N"/>
</dbReference>
<dbReference type="InterPro" id="IPR030381">
    <property type="entry name" value="G_DYNAMIN_dom"/>
</dbReference>
<evidence type="ECO:0000313" key="5">
    <source>
        <dbReference type="EMBL" id="EKD17709.1"/>
    </source>
</evidence>
<evidence type="ECO:0000313" key="6">
    <source>
        <dbReference type="Proteomes" id="UP000006753"/>
    </source>
</evidence>
<dbReference type="InParanoid" id="K1XY40"/>
<dbReference type="OMA" id="EFHKWSA"/>
<keyword evidence="6" id="KW-1185">Reference proteome</keyword>
<dbReference type="EMBL" id="JH921435">
    <property type="protein sequence ID" value="EKD17709.1"/>
    <property type="molecule type" value="Genomic_DNA"/>
</dbReference>
<dbReference type="GO" id="GO:0005874">
    <property type="term" value="C:microtubule"/>
    <property type="evidence" value="ECO:0007669"/>
    <property type="project" value="TreeGrafter"/>
</dbReference>
<feature type="domain" description="GED" evidence="3">
    <location>
        <begin position="623"/>
        <end position="714"/>
    </location>
</feature>
<evidence type="ECO:0000259" key="4">
    <source>
        <dbReference type="PROSITE" id="PS51718"/>
    </source>
</evidence>
<dbReference type="STRING" id="1072389.K1XY40"/>